<dbReference type="InterPro" id="IPR052706">
    <property type="entry name" value="Membrane-Transporter-like"/>
</dbReference>
<dbReference type="PROSITE" id="PS50801">
    <property type="entry name" value="STAS"/>
    <property type="match status" value="1"/>
</dbReference>
<dbReference type="PANTHER" id="PTHR43310">
    <property type="entry name" value="SULFATE TRANSPORTER YBAR-RELATED"/>
    <property type="match status" value="1"/>
</dbReference>
<dbReference type="InterPro" id="IPR018045">
    <property type="entry name" value="S04_transporter_CS"/>
</dbReference>
<reference evidence="7 8" key="1">
    <citation type="submission" date="2006-08" db="EMBL/GenBank/DDBJ databases">
        <title>Complete sequence of Shewanella frigidimarina NCIMB 400.</title>
        <authorList>
            <consortium name="US DOE Joint Genome Institute"/>
            <person name="Copeland A."/>
            <person name="Lucas S."/>
            <person name="Lapidus A."/>
            <person name="Barry K."/>
            <person name="Detter J.C."/>
            <person name="Glavina del Rio T."/>
            <person name="Hammon N."/>
            <person name="Israni S."/>
            <person name="Dalin E."/>
            <person name="Tice H."/>
            <person name="Pitluck S."/>
            <person name="Fredrickson J.K."/>
            <person name="Kolker E."/>
            <person name="McCuel L.A."/>
            <person name="DiChristina T."/>
            <person name="Nealson K.H."/>
            <person name="Newman D."/>
            <person name="Tiedje J.M."/>
            <person name="Zhou J."/>
            <person name="Romine M.F."/>
            <person name="Culley D.E."/>
            <person name="Serres M."/>
            <person name="Chertkov O."/>
            <person name="Brettin T."/>
            <person name="Bruce D."/>
            <person name="Han C."/>
            <person name="Tapia R."/>
            <person name="Gilna P."/>
            <person name="Schmutz J."/>
            <person name="Larimer F."/>
            <person name="Land M."/>
            <person name="Hauser L."/>
            <person name="Kyrpides N."/>
            <person name="Mikhailova N."/>
            <person name="Richardson P."/>
        </authorList>
    </citation>
    <scope>NUCLEOTIDE SEQUENCE [LARGE SCALE GENOMIC DNA]</scope>
    <source>
        <strain evidence="7 8">NCIMB 400</strain>
    </source>
</reference>
<evidence type="ECO:0000256" key="2">
    <source>
        <dbReference type="ARBA" id="ARBA00022692"/>
    </source>
</evidence>
<dbReference type="RefSeq" id="WP_011636268.1">
    <property type="nucleotide sequence ID" value="NC_008345.1"/>
</dbReference>
<dbReference type="EMBL" id="CP000447">
    <property type="protein sequence ID" value="ABI70645.1"/>
    <property type="molecule type" value="Genomic_DNA"/>
</dbReference>
<feature type="transmembrane region" description="Helical" evidence="5">
    <location>
        <begin position="322"/>
        <end position="340"/>
    </location>
</feature>
<dbReference type="GO" id="GO:0008271">
    <property type="term" value="F:secondary active sulfate transmembrane transporter activity"/>
    <property type="evidence" value="ECO:0007669"/>
    <property type="project" value="InterPro"/>
</dbReference>
<dbReference type="STRING" id="318167.Sfri_0790"/>
<dbReference type="HOGENOM" id="CLU_003182_7_0_6"/>
<dbReference type="Pfam" id="PF01740">
    <property type="entry name" value="STAS"/>
    <property type="match status" value="1"/>
</dbReference>
<feature type="transmembrane region" description="Helical" evidence="5">
    <location>
        <begin position="142"/>
        <end position="162"/>
    </location>
</feature>
<feature type="domain" description="STAS" evidence="6">
    <location>
        <begin position="405"/>
        <end position="496"/>
    </location>
</feature>
<dbReference type="CDD" id="cd07042">
    <property type="entry name" value="STAS_SulP_like_sulfate_transporter"/>
    <property type="match status" value="1"/>
</dbReference>
<keyword evidence="2 5" id="KW-0812">Transmembrane</keyword>
<dbReference type="AlphaFoldDB" id="Q087C0"/>
<evidence type="ECO:0000313" key="7">
    <source>
        <dbReference type="EMBL" id="ABI70645.1"/>
    </source>
</evidence>
<feature type="transmembrane region" description="Helical" evidence="5">
    <location>
        <begin position="43"/>
        <end position="60"/>
    </location>
</feature>
<protein>
    <submittedName>
        <fullName evidence="7">Sulphate transporter</fullName>
    </submittedName>
</protein>
<dbReference type="Gene3D" id="3.30.750.24">
    <property type="entry name" value="STAS domain"/>
    <property type="match status" value="1"/>
</dbReference>
<dbReference type="InterPro" id="IPR036513">
    <property type="entry name" value="STAS_dom_sf"/>
</dbReference>
<name>Q087C0_SHEFN</name>
<dbReference type="SUPFAM" id="SSF52091">
    <property type="entry name" value="SpoIIaa-like"/>
    <property type="match status" value="1"/>
</dbReference>
<proteinExistence type="predicted"/>
<evidence type="ECO:0000256" key="4">
    <source>
        <dbReference type="ARBA" id="ARBA00023136"/>
    </source>
</evidence>
<comment type="subcellular location">
    <subcellularLocation>
        <location evidence="1">Membrane</location>
        <topology evidence="1">Multi-pass membrane protein</topology>
    </subcellularLocation>
</comment>
<dbReference type="InterPro" id="IPR011547">
    <property type="entry name" value="SLC26A/SulP_dom"/>
</dbReference>
<sequence>MIQNMKKEWFSNIRGDLLAGIVVALALIPEAIAFSIIAGVDPKVGLYASFCIAVVIAFTGGRPGMISAATGAMALLMVTLVKEHGLEYLLAATLLTGIFQIAAGYLKLGSLMRFVSRSVVTGFVNALAILIFMAQLPELTNVTWHVYAMTAAGLGIIYLFPLIPVIGKSLPSPLICIVGLTIFAVYMGLDIRTVGDMGQLPDTLPIFLWPEVPLTLETLMIIFPYSAGLAVVGLLESMMTATIVDDLTDTPSDKNRECKGQGIANIGAGLMGGMAGCAMIGQSIINVKSGGRGRLSTFSAGLFLLILIVFLGDWLKMIPMAALVAVMIMVSIGTFSWDSIRNLKHHPLSTNLVMVATVVVVVATHNLAIGVFVGVLLASLFFANKVGRFMVVKSTDTTAEAGRHYQIVGQVFFASADKFSNSFDFREVVEKVTIDLSLAHFWDITAVSALDKVVIKFRREGTEVELIGLNEASATIVDKFGVHDKPEDVEKMMSGH</sequence>
<keyword evidence="4 5" id="KW-0472">Membrane</keyword>
<gene>
    <name evidence="7" type="ordered locus">Sfri_0790</name>
</gene>
<dbReference type="PANTHER" id="PTHR43310:SF1">
    <property type="entry name" value="SULFATE TRANSPORTER YBAR-RELATED"/>
    <property type="match status" value="1"/>
</dbReference>
<evidence type="ECO:0000256" key="5">
    <source>
        <dbReference type="SAM" id="Phobius"/>
    </source>
</evidence>
<keyword evidence="8" id="KW-1185">Reference proteome</keyword>
<feature type="transmembrane region" description="Helical" evidence="5">
    <location>
        <begin position="214"/>
        <end position="235"/>
    </location>
</feature>
<evidence type="ECO:0000313" key="8">
    <source>
        <dbReference type="Proteomes" id="UP000000684"/>
    </source>
</evidence>
<dbReference type="GO" id="GO:0016020">
    <property type="term" value="C:membrane"/>
    <property type="evidence" value="ECO:0007669"/>
    <property type="project" value="UniProtKB-SubCell"/>
</dbReference>
<dbReference type="OrthoDB" id="9771198at2"/>
<dbReference type="PROSITE" id="PS01130">
    <property type="entry name" value="SLC26A"/>
    <property type="match status" value="1"/>
</dbReference>
<dbReference type="InterPro" id="IPR002645">
    <property type="entry name" value="STAS_dom"/>
</dbReference>
<accession>Q087C0</accession>
<organism evidence="7 8">
    <name type="scientific">Shewanella frigidimarina (strain NCIMB 400)</name>
    <dbReference type="NCBI Taxonomy" id="318167"/>
    <lineage>
        <taxon>Bacteria</taxon>
        <taxon>Pseudomonadati</taxon>
        <taxon>Pseudomonadota</taxon>
        <taxon>Gammaproteobacteria</taxon>
        <taxon>Alteromonadales</taxon>
        <taxon>Shewanellaceae</taxon>
        <taxon>Shewanella</taxon>
    </lineage>
</organism>
<dbReference type="eggNOG" id="COG0659">
    <property type="taxonomic scope" value="Bacteria"/>
</dbReference>
<dbReference type="GeneID" id="41836156"/>
<dbReference type="Proteomes" id="UP000000684">
    <property type="component" value="Chromosome"/>
</dbReference>
<feature type="transmembrane region" description="Helical" evidence="5">
    <location>
        <begin position="297"/>
        <end position="315"/>
    </location>
</feature>
<feature type="transmembrane region" description="Helical" evidence="5">
    <location>
        <begin position="118"/>
        <end position="136"/>
    </location>
</feature>
<dbReference type="KEGG" id="sfr:Sfri_0790"/>
<evidence type="ECO:0000256" key="3">
    <source>
        <dbReference type="ARBA" id="ARBA00022989"/>
    </source>
</evidence>
<dbReference type="Pfam" id="PF00916">
    <property type="entry name" value="Sulfate_transp"/>
    <property type="match status" value="2"/>
</dbReference>
<feature type="transmembrane region" description="Helical" evidence="5">
    <location>
        <begin position="263"/>
        <end position="285"/>
    </location>
</feature>
<feature type="transmembrane region" description="Helical" evidence="5">
    <location>
        <begin position="88"/>
        <end position="106"/>
    </location>
</feature>
<evidence type="ECO:0000256" key="1">
    <source>
        <dbReference type="ARBA" id="ARBA00004141"/>
    </source>
</evidence>
<feature type="transmembrane region" description="Helical" evidence="5">
    <location>
        <begin position="174"/>
        <end position="194"/>
    </location>
</feature>
<keyword evidence="3 5" id="KW-1133">Transmembrane helix</keyword>
<feature type="transmembrane region" description="Helical" evidence="5">
    <location>
        <begin position="352"/>
        <end position="383"/>
    </location>
</feature>
<evidence type="ECO:0000259" key="6">
    <source>
        <dbReference type="PROSITE" id="PS50801"/>
    </source>
</evidence>